<keyword evidence="1" id="KW-1133">Transmembrane helix</keyword>
<feature type="transmembrane region" description="Helical" evidence="1">
    <location>
        <begin position="47"/>
        <end position="70"/>
    </location>
</feature>
<proteinExistence type="predicted"/>
<dbReference type="Proteomes" id="UP000176593">
    <property type="component" value="Unassembled WGS sequence"/>
</dbReference>
<dbReference type="EMBL" id="MGEQ01000010">
    <property type="protein sequence ID" value="OGL86323.1"/>
    <property type="molecule type" value="Genomic_DNA"/>
</dbReference>
<name>A0A1F7V744_9BACT</name>
<keyword evidence="1" id="KW-0472">Membrane</keyword>
<sequence length="93" mass="10431">MSFSFPEISIPVFSFLGIFGLYMACYVLYSLFNIFHLVKYGIAGNGLFLIVFTFLGGTILLVAASIFLLLPYDWTYAIPLNQITDVFNENVAL</sequence>
<protein>
    <submittedName>
        <fullName evidence="2">Uncharacterized protein</fullName>
    </submittedName>
</protein>
<feature type="transmembrane region" description="Helical" evidence="1">
    <location>
        <begin position="12"/>
        <end position="35"/>
    </location>
</feature>
<keyword evidence="1" id="KW-0812">Transmembrane</keyword>
<comment type="caution">
    <text evidence="2">The sequence shown here is derived from an EMBL/GenBank/DDBJ whole genome shotgun (WGS) entry which is preliminary data.</text>
</comment>
<evidence type="ECO:0000313" key="3">
    <source>
        <dbReference type="Proteomes" id="UP000176593"/>
    </source>
</evidence>
<dbReference type="AlphaFoldDB" id="A0A1F7V744"/>
<accession>A0A1F7V744</accession>
<evidence type="ECO:0000256" key="1">
    <source>
        <dbReference type="SAM" id="Phobius"/>
    </source>
</evidence>
<gene>
    <name evidence="2" type="ORF">A3I41_02065</name>
</gene>
<evidence type="ECO:0000313" key="2">
    <source>
        <dbReference type="EMBL" id="OGL86323.1"/>
    </source>
</evidence>
<reference evidence="2 3" key="1">
    <citation type="journal article" date="2016" name="Nat. Commun.">
        <title>Thousands of microbial genomes shed light on interconnected biogeochemical processes in an aquifer system.</title>
        <authorList>
            <person name="Anantharaman K."/>
            <person name="Brown C.T."/>
            <person name="Hug L.A."/>
            <person name="Sharon I."/>
            <person name="Castelle C.J."/>
            <person name="Probst A.J."/>
            <person name="Thomas B.C."/>
            <person name="Singh A."/>
            <person name="Wilkins M.J."/>
            <person name="Karaoz U."/>
            <person name="Brodie E.L."/>
            <person name="Williams K.H."/>
            <person name="Hubbard S.S."/>
            <person name="Banfield J.F."/>
        </authorList>
    </citation>
    <scope>NUCLEOTIDE SEQUENCE [LARGE SCALE GENOMIC DNA]</scope>
</reference>
<organism evidence="2 3">
    <name type="scientific">Candidatus Uhrbacteria bacterium RIFCSPLOWO2_02_FULL_48_18</name>
    <dbReference type="NCBI Taxonomy" id="1802408"/>
    <lineage>
        <taxon>Bacteria</taxon>
        <taxon>Candidatus Uhriibacteriota</taxon>
    </lineage>
</organism>